<feature type="region of interest" description="Disordered" evidence="1">
    <location>
        <begin position="230"/>
        <end position="252"/>
    </location>
</feature>
<feature type="compositionally biased region" description="Polar residues" evidence="1">
    <location>
        <begin position="177"/>
        <end position="186"/>
    </location>
</feature>
<dbReference type="EMBL" id="JADNYJ010000042">
    <property type="protein sequence ID" value="KAF8901356.1"/>
    <property type="molecule type" value="Genomic_DNA"/>
</dbReference>
<sequence length="314" mass="34302">MAPSACPEMTTFPCIFYAIEFLTQPLLPSDGSMLNLSFSSTSLPPRGRDFRLIIEPQRVVVIYSGPEAQSFILYSAEDPAISRHVVQPLVPTTEPQIIPEKFRQVAHANMPRSHGATIHSAILRSPSGTLAQHLLNRRIFDLISRSTILSPTPTRRSFSLDKPPGRLMPIPELVVITSPQPLSSPEPTDYDYSRPSSRLSSLSFSSDAESFTTASSTSLPHILTASNTTNLSSAFDEPTSTSPKSRPSRAVVNNANAKSVTKYLYQAGVSTVLTGGVMLGRSKPPTHKNGQSTRRRQSISRAQAQAPSPCRRRF</sequence>
<evidence type="ECO:0000313" key="3">
    <source>
        <dbReference type="Proteomes" id="UP000724874"/>
    </source>
</evidence>
<feature type="region of interest" description="Disordered" evidence="1">
    <location>
        <begin position="177"/>
        <end position="197"/>
    </location>
</feature>
<dbReference type="Proteomes" id="UP000724874">
    <property type="component" value="Unassembled WGS sequence"/>
</dbReference>
<evidence type="ECO:0000256" key="1">
    <source>
        <dbReference type="SAM" id="MobiDB-lite"/>
    </source>
</evidence>
<evidence type="ECO:0000313" key="2">
    <source>
        <dbReference type="EMBL" id="KAF8901356.1"/>
    </source>
</evidence>
<proteinExistence type="predicted"/>
<feature type="compositionally biased region" description="Low complexity" evidence="1">
    <location>
        <begin position="299"/>
        <end position="308"/>
    </location>
</feature>
<dbReference type="AlphaFoldDB" id="A0A9P5NQI2"/>
<organism evidence="2 3">
    <name type="scientific">Gymnopilus junonius</name>
    <name type="common">Spectacular rustgill mushroom</name>
    <name type="synonym">Gymnopilus spectabilis subsp. junonius</name>
    <dbReference type="NCBI Taxonomy" id="109634"/>
    <lineage>
        <taxon>Eukaryota</taxon>
        <taxon>Fungi</taxon>
        <taxon>Dikarya</taxon>
        <taxon>Basidiomycota</taxon>
        <taxon>Agaricomycotina</taxon>
        <taxon>Agaricomycetes</taxon>
        <taxon>Agaricomycetidae</taxon>
        <taxon>Agaricales</taxon>
        <taxon>Agaricineae</taxon>
        <taxon>Hymenogastraceae</taxon>
        <taxon>Gymnopilus</taxon>
    </lineage>
</organism>
<feature type="compositionally biased region" description="Low complexity" evidence="1">
    <location>
        <begin position="238"/>
        <end position="249"/>
    </location>
</feature>
<keyword evidence="3" id="KW-1185">Reference proteome</keyword>
<reference evidence="2" key="1">
    <citation type="submission" date="2020-11" db="EMBL/GenBank/DDBJ databases">
        <authorList>
            <consortium name="DOE Joint Genome Institute"/>
            <person name="Ahrendt S."/>
            <person name="Riley R."/>
            <person name="Andreopoulos W."/>
            <person name="LaButti K."/>
            <person name="Pangilinan J."/>
            <person name="Ruiz-duenas F.J."/>
            <person name="Barrasa J.M."/>
            <person name="Sanchez-Garcia M."/>
            <person name="Camarero S."/>
            <person name="Miyauchi S."/>
            <person name="Serrano A."/>
            <person name="Linde D."/>
            <person name="Babiker R."/>
            <person name="Drula E."/>
            <person name="Ayuso-Fernandez I."/>
            <person name="Pacheco R."/>
            <person name="Padilla G."/>
            <person name="Ferreira P."/>
            <person name="Barriuso J."/>
            <person name="Kellner H."/>
            <person name="Castanera R."/>
            <person name="Alfaro M."/>
            <person name="Ramirez L."/>
            <person name="Pisabarro A.G."/>
            <person name="Kuo A."/>
            <person name="Tritt A."/>
            <person name="Lipzen A."/>
            <person name="He G."/>
            <person name="Yan M."/>
            <person name="Ng V."/>
            <person name="Cullen D."/>
            <person name="Martin F."/>
            <person name="Rosso M.-N."/>
            <person name="Henrissat B."/>
            <person name="Hibbett D."/>
            <person name="Martinez A.T."/>
            <person name="Grigoriev I.V."/>
        </authorList>
    </citation>
    <scope>NUCLEOTIDE SEQUENCE</scope>
    <source>
        <strain evidence="2">AH 44721</strain>
    </source>
</reference>
<dbReference type="OrthoDB" id="19928at2759"/>
<feature type="region of interest" description="Disordered" evidence="1">
    <location>
        <begin position="276"/>
        <end position="314"/>
    </location>
</feature>
<gene>
    <name evidence="2" type="ORF">CPB84DRAFT_1777650</name>
</gene>
<accession>A0A9P5NQI2</accession>
<comment type="caution">
    <text evidence="2">The sequence shown here is derived from an EMBL/GenBank/DDBJ whole genome shotgun (WGS) entry which is preliminary data.</text>
</comment>
<name>A0A9P5NQI2_GYMJU</name>
<protein>
    <submittedName>
        <fullName evidence="2">Uncharacterized protein</fullName>
    </submittedName>
</protein>